<organism evidence="4 5">
    <name type="scientific">Desulfovibrio psychrotolerans</name>
    <dbReference type="NCBI Taxonomy" id="415242"/>
    <lineage>
        <taxon>Bacteria</taxon>
        <taxon>Pseudomonadati</taxon>
        <taxon>Thermodesulfobacteriota</taxon>
        <taxon>Desulfovibrionia</taxon>
        <taxon>Desulfovibrionales</taxon>
        <taxon>Desulfovibrionaceae</taxon>
        <taxon>Desulfovibrio</taxon>
    </lineage>
</organism>
<feature type="compositionally biased region" description="Low complexity" evidence="1">
    <location>
        <begin position="67"/>
        <end position="83"/>
    </location>
</feature>
<dbReference type="AlphaFoldDB" id="A0A7J0BVG0"/>
<dbReference type="Proteomes" id="UP000503820">
    <property type="component" value="Unassembled WGS sequence"/>
</dbReference>
<reference evidence="4 5" key="1">
    <citation type="submission" date="2020-05" db="EMBL/GenBank/DDBJ databases">
        <title>Draft genome sequence of Desulfovibrio psychrotolerans JS1T.</title>
        <authorList>
            <person name="Ueno A."/>
            <person name="Tamazawa S."/>
            <person name="Tamamura S."/>
            <person name="Murakami T."/>
            <person name="Kiyama T."/>
            <person name="Inomata H."/>
            <person name="Amano Y."/>
            <person name="Miyakawa K."/>
            <person name="Tamaki H."/>
            <person name="Naganuma T."/>
            <person name="Kaneko K."/>
        </authorList>
    </citation>
    <scope>NUCLEOTIDE SEQUENCE [LARGE SCALE GENOMIC DNA]</scope>
    <source>
        <strain evidence="4 5">JS1</strain>
    </source>
</reference>
<evidence type="ECO:0000256" key="1">
    <source>
        <dbReference type="SAM" id="MobiDB-lite"/>
    </source>
</evidence>
<feature type="transmembrane region" description="Helical" evidence="2">
    <location>
        <begin position="472"/>
        <end position="492"/>
    </location>
</feature>
<feature type="domain" description="Zinc finger/thioredoxin putative" evidence="3">
    <location>
        <begin position="1"/>
        <end position="36"/>
    </location>
</feature>
<keyword evidence="5" id="KW-1185">Reference proteome</keyword>
<feature type="compositionally biased region" description="Basic and acidic residues" evidence="1">
    <location>
        <begin position="231"/>
        <end position="243"/>
    </location>
</feature>
<feature type="transmembrane region" description="Helical" evidence="2">
    <location>
        <begin position="392"/>
        <end position="419"/>
    </location>
</feature>
<feature type="transmembrane region" description="Helical" evidence="2">
    <location>
        <begin position="354"/>
        <end position="372"/>
    </location>
</feature>
<proteinExistence type="predicted"/>
<feature type="region of interest" description="Disordered" evidence="1">
    <location>
        <begin position="126"/>
        <end position="147"/>
    </location>
</feature>
<feature type="transmembrane region" description="Helical" evidence="2">
    <location>
        <begin position="431"/>
        <end position="452"/>
    </location>
</feature>
<dbReference type="EMBL" id="BLVP01000008">
    <property type="protein sequence ID" value="GFM37172.1"/>
    <property type="molecule type" value="Genomic_DNA"/>
</dbReference>
<feature type="transmembrane region" description="Helical" evidence="2">
    <location>
        <begin position="326"/>
        <end position="347"/>
    </location>
</feature>
<feature type="region of interest" description="Disordered" evidence="1">
    <location>
        <begin position="219"/>
        <end position="264"/>
    </location>
</feature>
<protein>
    <recommendedName>
        <fullName evidence="3">Zinc finger/thioredoxin putative domain-containing protein</fullName>
    </recommendedName>
</protein>
<evidence type="ECO:0000256" key="2">
    <source>
        <dbReference type="SAM" id="Phobius"/>
    </source>
</evidence>
<sequence length="493" mass="52198">MLIRCPECQFKREVDLTRIPPTAQLATCPKCKHKFRFREHVAAEDGDDEGFVMRSAPAPSAYGTWEAAQQAAQQVAQQAAQQATRRAGSAAEPDAYPEPEGSADAGEEGVFYGSSVRVAEYGTEAAHGADEPAGHEVPDYDHDRPVGHDRLGGYGGMYREPAAYDEVADPAAYDDAATQYEQPSEYTAYGQTGDGYTEVEQAAAYAADASADAFADAYDASPEAPPAAHHAAPDKPHADEREASPPSGVGKPHRHLGSLSEYGEGAAGGKGDIWDAIAAMGDGDSSVPPFARTAGFEMSIPWEHRGKSGLGGAWWRTVKEALFSPAYFFGGFQGAGGVTAAVIFFLFTATLAALLEAGMLFGAASLLSGLLAETRFAELPANFAEISALPLWAGRLLLGGLGLLVAVSCLCHGCVRFLVPRGKPFATTFRVVAYSSSALLAACIPLAGPVIARLWFLLLIIKGLRHAHNLRLPQTILVMLPVFMLIVGGVLLW</sequence>
<keyword evidence="2" id="KW-1133">Transmembrane helix</keyword>
<name>A0A7J0BVG0_9BACT</name>
<evidence type="ECO:0000259" key="3">
    <source>
        <dbReference type="Pfam" id="PF13717"/>
    </source>
</evidence>
<comment type="caution">
    <text evidence="4">The sequence shown here is derived from an EMBL/GenBank/DDBJ whole genome shotgun (WGS) entry which is preliminary data.</text>
</comment>
<feature type="compositionally biased region" description="Basic and acidic residues" evidence="1">
    <location>
        <begin position="127"/>
        <end position="147"/>
    </location>
</feature>
<gene>
    <name evidence="4" type="ORF">DSM19430T_18560</name>
</gene>
<dbReference type="Pfam" id="PF13717">
    <property type="entry name" value="Zn_ribbon_4"/>
    <property type="match status" value="1"/>
</dbReference>
<accession>A0A7J0BVG0</accession>
<dbReference type="InterPro" id="IPR011723">
    <property type="entry name" value="Znf/thioredoxin_put"/>
</dbReference>
<feature type="region of interest" description="Disordered" evidence="1">
    <location>
        <begin position="67"/>
        <end position="107"/>
    </location>
</feature>
<keyword evidence="2" id="KW-0812">Transmembrane</keyword>
<evidence type="ECO:0000313" key="4">
    <source>
        <dbReference type="EMBL" id="GFM37172.1"/>
    </source>
</evidence>
<evidence type="ECO:0000313" key="5">
    <source>
        <dbReference type="Proteomes" id="UP000503820"/>
    </source>
</evidence>
<feature type="compositionally biased region" description="Low complexity" evidence="1">
    <location>
        <begin position="219"/>
        <end position="230"/>
    </location>
</feature>
<dbReference type="RefSeq" id="WP_174409805.1">
    <property type="nucleotide sequence ID" value="NZ_BLVP01000008.1"/>
</dbReference>
<keyword evidence="2" id="KW-0472">Membrane</keyword>